<feature type="modified residue" description="Phosphohistidine; by HPr" evidence="5">
    <location>
        <position position="78"/>
    </location>
</feature>
<gene>
    <name evidence="6" type="ORF">ACFQO8_02320</name>
</gene>
<dbReference type="PROSITE" id="PS51095">
    <property type="entry name" value="PTS_EIIA_TYPE_3"/>
    <property type="match status" value="1"/>
</dbReference>
<evidence type="ECO:0000256" key="5">
    <source>
        <dbReference type="PROSITE-ProRule" id="PRU00418"/>
    </source>
</evidence>
<dbReference type="PIRSF" id="PIRSF000699">
    <property type="entry name" value="PTS_IILac_III"/>
    <property type="match status" value="1"/>
</dbReference>
<protein>
    <submittedName>
        <fullName evidence="6">PTS lactose/cellobiose transporter subunit IIA</fullName>
    </submittedName>
</protein>
<keyword evidence="4" id="KW-0598">Phosphotransferase system</keyword>
<dbReference type="SUPFAM" id="SSF46973">
    <property type="entry name" value="Enzyme IIa from lactose specific PTS, IIa-lac"/>
    <property type="match status" value="1"/>
</dbReference>
<sequence length="110" mass="12161">MKTETIQELSFMIILHAGNARSAAFEAIAAAKRGETDTATDKLKEADAAFLDAHKLQTELLQEEARGTTSDMSVLLVHAQDHLMTAMTVKELAVEMIDMITRLNRLEETT</sequence>
<dbReference type="EMBL" id="JBHTCE010000001">
    <property type="protein sequence ID" value="MFC7388961.1"/>
    <property type="molecule type" value="Genomic_DNA"/>
</dbReference>
<organism evidence="6 7">
    <name type="scientific">Exiguobacterium aestuarii</name>
    <dbReference type="NCBI Taxonomy" id="273527"/>
    <lineage>
        <taxon>Bacteria</taxon>
        <taxon>Bacillati</taxon>
        <taxon>Bacillota</taxon>
        <taxon>Bacilli</taxon>
        <taxon>Bacillales</taxon>
        <taxon>Bacillales Family XII. Incertae Sedis</taxon>
        <taxon>Exiguobacterium</taxon>
    </lineage>
</organism>
<dbReference type="PANTHER" id="PTHR34382:SF7">
    <property type="entry name" value="PTS SYSTEM N,N'-DIACETYLCHITOBIOSE-SPECIFIC EIIA COMPONENT"/>
    <property type="match status" value="1"/>
</dbReference>
<dbReference type="InterPro" id="IPR003188">
    <property type="entry name" value="PTS_IIA_lac/cel"/>
</dbReference>
<proteinExistence type="predicted"/>
<evidence type="ECO:0000313" key="6">
    <source>
        <dbReference type="EMBL" id="MFC7388961.1"/>
    </source>
</evidence>
<comment type="caution">
    <text evidence="6">The sequence shown here is derived from an EMBL/GenBank/DDBJ whole genome shotgun (WGS) entry which is preliminary data.</text>
</comment>
<dbReference type="Gene3D" id="1.20.58.80">
    <property type="entry name" value="Phosphotransferase system, lactose/cellobiose-type IIA subunit"/>
    <property type="match status" value="1"/>
</dbReference>
<evidence type="ECO:0000313" key="7">
    <source>
        <dbReference type="Proteomes" id="UP001596439"/>
    </source>
</evidence>
<keyword evidence="1" id="KW-0813">Transport</keyword>
<dbReference type="CDD" id="cd00215">
    <property type="entry name" value="PTS_IIA_lac"/>
    <property type="match status" value="1"/>
</dbReference>
<reference evidence="7" key="1">
    <citation type="journal article" date="2019" name="Int. J. Syst. Evol. Microbiol.">
        <title>The Global Catalogue of Microorganisms (GCM) 10K type strain sequencing project: providing services to taxonomists for standard genome sequencing and annotation.</title>
        <authorList>
            <consortium name="The Broad Institute Genomics Platform"/>
            <consortium name="The Broad Institute Genome Sequencing Center for Infectious Disease"/>
            <person name="Wu L."/>
            <person name="Ma J."/>
        </authorList>
    </citation>
    <scope>NUCLEOTIDE SEQUENCE [LARGE SCALE GENOMIC DNA]</scope>
    <source>
        <strain evidence="7">CCUG 55590</strain>
    </source>
</reference>
<name>A0ABW2PHJ8_9BACL</name>
<dbReference type="RefSeq" id="WP_312846153.1">
    <property type="nucleotide sequence ID" value="NZ_JANIEL010000024.1"/>
</dbReference>
<evidence type="ECO:0000256" key="4">
    <source>
        <dbReference type="ARBA" id="ARBA00022683"/>
    </source>
</evidence>
<dbReference type="PANTHER" id="PTHR34382">
    <property type="entry name" value="PTS SYSTEM N,N'-DIACETYLCHITOBIOSE-SPECIFIC EIIA COMPONENT"/>
    <property type="match status" value="1"/>
</dbReference>
<dbReference type="Pfam" id="PF02255">
    <property type="entry name" value="PTS_IIA"/>
    <property type="match status" value="1"/>
</dbReference>
<accession>A0ABW2PHJ8</accession>
<keyword evidence="7" id="KW-1185">Reference proteome</keyword>
<keyword evidence="3" id="KW-0808">Transferase</keyword>
<dbReference type="InterPro" id="IPR036542">
    <property type="entry name" value="PTS_IIA_lac/cel_sf"/>
</dbReference>
<keyword evidence="2" id="KW-0762">Sugar transport</keyword>
<evidence type="ECO:0000256" key="2">
    <source>
        <dbReference type="ARBA" id="ARBA00022597"/>
    </source>
</evidence>
<dbReference type="Proteomes" id="UP001596439">
    <property type="component" value="Unassembled WGS sequence"/>
</dbReference>
<evidence type="ECO:0000256" key="3">
    <source>
        <dbReference type="ARBA" id="ARBA00022679"/>
    </source>
</evidence>
<evidence type="ECO:0000256" key="1">
    <source>
        <dbReference type="ARBA" id="ARBA00022448"/>
    </source>
</evidence>